<evidence type="ECO:0000259" key="2">
    <source>
        <dbReference type="PROSITE" id="PS50110"/>
    </source>
</evidence>
<dbReference type="SUPFAM" id="SSF52172">
    <property type="entry name" value="CheY-like"/>
    <property type="match status" value="1"/>
</dbReference>
<organism evidence="3 4">
    <name type="scientific">Vitis vinifera</name>
    <name type="common">Grape</name>
    <dbReference type="NCBI Taxonomy" id="29760"/>
    <lineage>
        <taxon>Eukaryota</taxon>
        <taxon>Viridiplantae</taxon>
        <taxon>Streptophyta</taxon>
        <taxon>Embryophyta</taxon>
        <taxon>Tracheophyta</taxon>
        <taxon>Spermatophyta</taxon>
        <taxon>Magnoliopsida</taxon>
        <taxon>eudicotyledons</taxon>
        <taxon>Gunneridae</taxon>
        <taxon>Pentapetalae</taxon>
        <taxon>rosids</taxon>
        <taxon>Vitales</taxon>
        <taxon>Vitaceae</taxon>
        <taxon>Viteae</taxon>
        <taxon>Vitis</taxon>
    </lineage>
</organism>
<dbReference type="PANTHER" id="PTHR43228">
    <property type="entry name" value="TWO-COMPONENT RESPONSE REGULATOR"/>
    <property type="match status" value="1"/>
</dbReference>
<dbReference type="Proteomes" id="UP001227230">
    <property type="component" value="Chromosome 4"/>
</dbReference>
<dbReference type="InterPro" id="IPR052048">
    <property type="entry name" value="ST_Response_Regulator"/>
</dbReference>
<feature type="modified residue" description="4-aspartylphosphate" evidence="1">
    <location>
        <position position="111"/>
    </location>
</feature>
<dbReference type="EMBL" id="CP126651">
    <property type="protein sequence ID" value="WJZ85749.1"/>
    <property type="molecule type" value="Genomic_DNA"/>
</dbReference>
<evidence type="ECO:0000256" key="1">
    <source>
        <dbReference type="PROSITE-ProRule" id="PRU00169"/>
    </source>
</evidence>
<sequence length="178" mass="19748">MASLGYWDGFPMISALVCMATHWTGPMCYLRQEIQEEKMGFGKATSSSKAMKIIDTEKKISVLIVEDDPLIQKIHKVMMAKFGTEVQVVANGKEVVDLYRSGASFDLILMDFEMPIMDGFEATKELRSMGVTSMIVGVTSRSQDSEIQAFMKSGLNACYVKPLNAEKVTAVLNELKNN</sequence>
<dbReference type="Pfam" id="PF00072">
    <property type="entry name" value="Response_reg"/>
    <property type="match status" value="1"/>
</dbReference>
<dbReference type="PROSITE" id="PS50110">
    <property type="entry name" value="RESPONSE_REGULATORY"/>
    <property type="match status" value="1"/>
</dbReference>
<gene>
    <name evidence="3" type="ORF">VitviT2T_005269</name>
</gene>
<dbReference type="CDD" id="cd17546">
    <property type="entry name" value="REC_hyHK_CKI1_RcsC-like"/>
    <property type="match status" value="1"/>
</dbReference>
<name>A0ABY9BTC1_VITVI</name>
<dbReference type="InterPro" id="IPR011006">
    <property type="entry name" value="CheY-like_superfamily"/>
</dbReference>
<dbReference type="InterPro" id="IPR001789">
    <property type="entry name" value="Sig_transdc_resp-reg_receiver"/>
</dbReference>
<proteinExistence type="predicted"/>
<evidence type="ECO:0000313" key="3">
    <source>
        <dbReference type="EMBL" id="WJZ85749.1"/>
    </source>
</evidence>
<protein>
    <recommendedName>
        <fullName evidence="2">Response regulatory domain-containing protein</fullName>
    </recommendedName>
</protein>
<keyword evidence="4" id="KW-1185">Reference proteome</keyword>
<evidence type="ECO:0000313" key="4">
    <source>
        <dbReference type="Proteomes" id="UP001227230"/>
    </source>
</evidence>
<dbReference type="PANTHER" id="PTHR43228:SF1">
    <property type="entry name" value="TWO-COMPONENT RESPONSE REGULATOR ARR22"/>
    <property type="match status" value="1"/>
</dbReference>
<keyword evidence="1" id="KW-0597">Phosphoprotein</keyword>
<reference evidence="3 4" key="1">
    <citation type="journal article" date="2023" name="Hortic Res">
        <title>The complete reference genome for grapevine (Vitis vinifera L.) genetics and breeding.</title>
        <authorList>
            <person name="Shi X."/>
            <person name="Cao S."/>
            <person name="Wang X."/>
            <person name="Huang S."/>
            <person name="Wang Y."/>
            <person name="Liu Z."/>
            <person name="Liu W."/>
            <person name="Leng X."/>
            <person name="Peng Y."/>
            <person name="Wang N."/>
            <person name="Wang Y."/>
            <person name="Ma Z."/>
            <person name="Xu X."/>
            <person name="Zhang F."/>
            <person name="Xue H."/>
            <person name="Zhong H."/>
            <person name="Wang Y."/>
            <person name="Zhang K."/>
            <person name="Velt A."/>
            <person name="Avia K."/>
            <person name="Holtgrawe D."/>
            <person name="Grimplet J."/>
            <person name="Matus J.T."/>
            <person name="Ware D."/>
            <person name="Wu X."/>
            <person name="Wang H."/>
            <person name="Liu C."/>
            <person name="Fang Y."/>
            <person name="Rustenholz C."/>
            <person name="Cheng Z."/>
            <person name="Xiao H."/>
            <person name="Zhou Y."/>
        </authorList>
    </citation>
    <scope>NUCLEOTIDE SEQUENCE [LARGE SCALE GENOMIC DNA]</scope>
    <source>
        <strain evidence="4">cv. Pinot noir / PN40024</strain>
        <tissue evidence="3">Leaf</tissue>
    </source>
</reference>
<dbReference type="SMART" id="SM00448">
    <property type="entry name" value="REC"/>
    <property type="match status" value="1"/>
</dbReference>
<feature type="domain" description="Response regulatory" evidence="2">
    <location>
        <begin position="61"/>
        <end position="176"/>
    </location>
</feature>
<accession>A0ABY9BTC1</accession>
<dbReference type="Gene3D" id="3.40.50.2300">
    <property type="match status" value="1"/>
</dbReference>